<dbReference type="InterPro" id="IPR023928">
    <property type="entry name" value="HxsA-like"/>
</dbReference>
<dbReference type="InterPro" id="IPR036365">
    <property type="entry name" value="PGBD-like_sf"/>
</dbReference>
<gene>
    <name evidence="4" type="primary">hxsA</name>
    <name evidence="4" type="ORF">ACFOEB_03275</name>
</gene>
<name>A0ABV7HNZ8_9GAMM</name>
<keyword evidence="5" id="KW-1185">Reference proteome</keyword>
<comment type="caution">
    <text evidence="4">The sequence shown here is derived from an EMBL/GenBank/DDBJ whole genome shotgun (WGS) entry which is preliminary data.</text>
</comment>
<feature type="compositionally biased region" description="Basic and acidic residues" evidence="1">
    <location>
        <begin position="96"/>
        <end position="108"/>
    </location>
</feature>
<reference evidence="5" key="1">
    <citation type="journal article" date="2019" name="Int. J. Syst. Evol. Microbiol.">
        <title>The Global Catalogue of Microorganisms (GCM) 10K type strain sequencing project: providing services to taxonomists for standard genome sequencing and annotation.</title>
        <authorList>
            <consortium name="The Broad Institute Genomics Platform"/>
            <consortium name="The Broad Institute Genome Sequencing Center for Infectious Disease"/>
            <person name="Wu L."/>
            <person name="Ma J."/>
        </authorList>
    </citation>
    <scope>NUCLEOTIDE SEQUENCE [LARGE SCALE GENOMIC DNA]</scope>
    <source>
        <strain evidence="5">KCTC 52141</strain>
    </source>
</reference>
<protein>
    <submittedName>
        <fullName evidence="4">His-Xaa-Ser repeat protein HxsA</fullName>
    </submittedName>
</protein>
<feature type="domain" description="Peptidoglycan binding-like" evidence="3">
    <location>
        <begin position="127"/>
        <end position="165"/>
    </location>
</feature>
<dbReference type="SUPFAM" id="SSF47090">
    <property type="entry name" value="PGBD-like"/>
    <property type="match status" value="1"/>
</dbReference>
<dbReference type="RefSeq" id="WP_382414343.1">
    <property type="nucleotide sequence ID" value="NZ_AP031500.1"/>
</dbReference>
<dbReference type="NCBIfam" id="TIGR03979">
    <property type="entry name" value="His_Ser_Rich"/>
    <property type="match status" value="1"/>
</dbReference>
<dbReference type="EMBL" id="JBHRTL010000004">
    <property type="protein sequence ID" value="MFC3154210.1"/>
    <property type="molecule type" value="Genomic_DNA"/>
</dbReference>
<feature type="compositionally biased region" description="Basic residues" evidence="1">
    <location>
        <begin position="57"/>
        <end position="72"/>
    </location>
</feature>
<sequence length="184" mass="20147">MKNKWTIAALIPGFFASSLVDAQTQDALGESRGNSDILSDSIITPLNLETPLYLAAHRSHSSHRSHGSHSSHRSSAGGGYTRPALPKSTPAPAERPTQRSEPRSEPQKPDYSMPHVDDKLYDRAAIIRRVQLALDILGHYNGDIDGVMGPQTRAAIQKYRTEKNMSKIGLIDKNLLNSLGILVQ</sequence>
<dbReference type="InterPro" id="IPR002477">
    <property type="entry name" value="Peptidoglycan-bd-like"/>
</dbReference>
<keyword evidence="2" id="KW-0732">Signal</keyword>
<feature type="signal peptide" evidence="2">
    <location>
        <begin position="1"/>
        <end position="22"/>
    </location>
</feature>
<evidence type="ECO:0000259" key="3">
    <source>
        <dbReference type="Pfam" id="PF01471"/>
    </source>
</evidence>
<organism evidence="4 5">
    <name type="scientific">Gilvimarinus japonicus</name>
    <dbReference type="NCBI Taxonomy" id="1796469"/>
    <lineage>
        <taxon>Bacteria</taxon>
        <taxon>Pseudomonadati</taxon>
        <taxon>Pseudomonadota</taxon>
        <taxon>Gammaproteobacteria</taxon>
        <taxon>Cellvibrionales</taxon>
        <taxon>Cellvibrionaceae</taxon>
        <taxon>Gilvimarinus</taxon>
    </lineage>
</organism>
<accession>A0ABV7HNZ8</accession>
<dbReference type="Pfam" id="PF01471">
    <property type="entry name" value="PG_binding_1"/>
    <property type="match status" value="1"/>
</dbReference>
<dbReference type="Gene3D" id="1.10.101.10">
    <property type="entry name" value="PGBD-like superfamily/PGBD"/>
    <property type="match status" value="1"/>
</dbReference>
<dbReference type="InterPro" id="IPR036366">
    <property type="entry name" value="PGBDSf"/>
</dbReference>
<proteinExistence type="predicted"/>
<evidence type="ECO:0000313" key="4">
    <source>
        <dbReference type="EMBL" id="MFC3154210.1"/>
    </source>
</evidence>
<evidence type="ECO:0000256" key="2">
    <source>
        <dbReference type="SAM" id="SignalP"/>
    </source>
</evidence>
<feature type="region of interest" description="Disordered" evidence="1">
    <location>
        <begin position="57"/>
        <end position="116"/>
    </location>
</feature>
<evidence type="ECO:0000313" key="5">
    <source>
        <dbReference type="Proteomes" id="UP001595548"/>
    </source>
</evidence>
<evidence type="ECO:0000256" key="1">
    <source>
        <dbReference type="SAM" id="MobiDB-lite"/>
    </source>
</evidence>
<dbReference type="Proteomes" id="UP001595548">
    <property type="component" value="Unassembled WGS sequence"/>
</dbReference>
<feature type="chain" id="PRO_5045416265" evidence="2">
    <location>
        <begin position="23"/>
        <end position="184"/>
    </location>
</feature>